<gene>
    <name evidence="1" type="ORF">DLNHIDIE_03523</name>
</gene>
<dbReference type="Proteomes" id="UP000315403">
    <property type="component" value="Unassembled WGS sequence"/>
</dbReference>
<name>A0A543PYK0_ACITH</name>
<dbReference type="AlphaFoldDB" id="A0A543PYK0"/>
<proteinExistence type="predicted"/>
<sequence>MTQRVSGPEIVLVRRRFFEEGYRLGISRMIQQMDDGCIRLADGPGMGQIGISNGARIGGVAHGNRGSIVGLCRIGKK</sequence>
<comment type="caution">
    <text evidence="1">The sequence shown here is derived from an EMBL/GenBank/DDBJ whole genome shotgun (WGS) entry which is preliminary data.</text>
</comment>
<evidence type="ECO:0000313" key="1">
    <source>
        <dbReference type="EMBL" id="TQN49157.1"/>
    </source>
</evidence>
<protein>
    <submittedName>
        <fullName evidence="1">Uncharacterized protein</fullName>
    </submittedName>
</protein>
<organism evidence="1 2">
    <name type="scientific">Acidithiobacillus thiooxidans ATCC 19377</name>
    <dbReference type="NCBI Taxonomy" id="637390"/>
    <lineage>
        <taxon>Bacteria</taxon>
        <taxon>Pseudomonadati</taxon>
        <taxon>Pseudomonadota</taxon>
        <taxon>Acidithiobacillia</taxon>
        <taxon>Acidithiobacillales</taxon>
        <taxon>Acidithiobacillaceae</taxon>
        <taxon>Acidithiobacillus</taxon>
    </lineage>
</organism>
<dbReference type="EMBL" id="SZUV01000013">
    <property type="protein sequence ID" value="TQN49157.1"/>
    <property type="molecule type" value="Genomic_DNA"/>
</dbReference>
<reference evidence="1 2" key="1">
    <citation type="submission" date="2019-03" db="EMBL/GenBank/DDBJ databases">
        <title>New insights into Acidothiobacillus thiooxidans sulfur metabolism through coupled gene expression, solution geochemistry, microscopy and spectroscopy analyses.</title>
        <authorList>
            <person name="Camacho D."/>
            <person name="Frazao R."/>
            <person name="Fouillen A."/>
            <person name="Nanci A."/>
            <person name="Lang B.F."/>
            <person name="Apte S.C."/>
            <person name="Baron C."/>
            <person name="Warren L.A."/>
        </authorList>
    </citation>
    <scope>NUCLEOTIDE SEQUENCE [LARGE SCALE GENOMIC DNA]</scope>
    <source>
        <strain evidence="1 2">ATCC 19377</strain>
    </source>
</reference>
<evidence type="ECO:0000313" key="2">
    <source>
        <dbReference type="Proteomes" id="UP000315403"/>
    </source>
</evidence>
<accession>A0A543PYK0</accession>